<dbReference type="RefSeq" id="WP_002347534.1">
    <property type="nucleotide sequence ID" value="NZ_AP022343.1"/>
</dbReference>
<evidence type="ECO:0000313" key="1">
    <source>
        <dbReference type="EMBL" id="QHT44874.1"/>
    </source>
</evidence>
<keyword evidence="1" id="KW-0614">Plasmid</keyword>
<reference evidence="2 3" key="1">
    <citation type="submission" date="2016-04" db="EMBL/GenBank/DDBJ databases">
        <authorList>
            <person name="Millard A."/>
        </authorList>
    </citation>
    <scope>NUCLEOTIDE SEQUENCE [LARGE SCALE GENOMIC DNA]</scope>
    <source>
        <strain evidence="2">Isolate 22</strain>
    </source>
</reference>
<dbReference type="EMBL" id="CP039730">
    <property type="protein sequence ID" value="QHT44874.1"/>
    <property type="molecule type" value="Genomic_DNA"/>
</dbReference>
<dbReference type="Proteomes" id="UP000183509">
    <property type="component" value="Unassembled WGS sequence"/>
</dbReference>
<reference evidence="1" key="2">
    <citation type="journal article" date="2020" name="J. Antimicrob. Chemother.">
        <title>Tandem amplification of the vanM gene cluster drives vancomycin resistance in vancomycin-variable enterococci.</title>
        <authorList>
            <person name="Sun L."/>
            <person name="Chen Y."/>
            <person name="Hua X."/>
            <person name="Chen Y."/>
            <person name="Hong J."/>
            <person name="Wu X."/>
            <person name="Jiang Y."/>
            <person name="van Schaik W."/>
            <person name="Qu T."/>
            <person name="Yu Y."/>
        </authorList>
    </citation>
    <scope>NUCLEOTIDE SEQUENCE [LARGE SCALE GENOMIC DNA]</scope>
    <source>
        <strain evidence="1">ZY2</strain>
        <plasmid evidence="1">pZY2</plasmid>
    </source>
</reference>
<dbReference type="EMBL" id="FKLM01000071">
    <property type="protein sequence ID" value="SAM52981.1"/>
    <property type="molecule type" value="Genomic_DNA"/>
</dbReference>
<geneLocation type="plasmid" evidence="1">
    <name>pZY2</name>
</geneLocation>
<name>A0A286V824_ENTFC</name>
<accession>A0A286V824</accession>
<organism evidence="1">
    <name type="scientific">Enterococcus faecium</name>
    <name type="common">Streptococcus faecium</name>
    <dbReference type="NCBI Taxonomy" id="1352"/>
    <lineage>
        <taxon>Bacteria</taxon>
        <taxon>Bacillati</taxon>
        <taxon>Bacillota</taxon>
        <taxon>Bacilli</taxon>
        <taxon>Lactobacillales</taxon>
        <taxon>Enterococcaceae</taxon>
        <taxon>Enterococcus</taxon>
    </lineage>
</organism>
<sequence length="84" mass="9837">MNYTDEEQIALEYVFTNEEGEEIEKVLIISSKDLEKALAYEPYESTVTVIEFLDTYTSNDTWEIMNICNANNIQFAEKTNKSFY</sequence>
<proteinExistence type="predicted"/>
<evidence type="ECO:0000313" key="2">
    <source>
        <dbReference type="EMBL" id="SAM52981.1"/>
    </source>
</evidence>
<gene>
    <name evidence="2" type="ORF">DTPHA_602651</name>
    <name evidence="1" type="ORF">FCF09_14425</name>
</gene>
<dbReference type="AlphaFoldDB" id="A0A286V824"/>
<evidence type="ECO:0000313" key="3">
    <source>
        <dbReference type="Proteomes" id="UP000183509"/>
    </source>
</evidence>
<protein>
    <submittedName>
        <fullName evidence="1">Uncharacterized protein</fullName>
    </submittedName>
</protein>
<dbReference type="GeneID" id="66455827"/>